<evidence type="ECO:0000313" key="2">
    <source>
        <dbReference type="EMBL" id="ACY88910.1"/>
    </source>
</evidence>
<feature type="transmembrane region" description="Helical" evidence="1">
    <location>
        <begin position="78"/>
        <end position="95"/>
    </location>
</feature>
<dbReference type="NCBIfam" id="TIGR01594">
    <property type="entry name" value="holin_lambda"/>
    <property type="match status" value="1"/>
</dbReference>
<evidence type="ECO:0000313" key="3">
    <source>
        <dbReference type="Proteomes" id="UP000002695"/>
    </source>
</evidence>
<accession>A0A0F6B321</accession>
<dbReference type="HOGENOM" id="CLU_118968_2_0_6"/>
<sequence length="114" mass="12613">MKMHFDPHSWDSWIELFQSWWRGDVPIGGVVMAIVVAFFRMVYNGSSWKETLFEGLLCGSLTLTAVSALDYFDVPKSLTIAIGGTIGFIGVKKISTIISTYFSNRFGGGNPPQV</sequence>
<dbReference type="AlphaFoldDB" id="A0A0F6B321"/>
<organism evidence="2 3">
    <name type="scientific">Salmonella typhimurium (strain 14028s / SGSC 2262)</name>
    <dbReference type="NCBI Taxonomy" id="588858"/>
    <lineage>
        <taxon>Bacteria</taxon>
        <taxon>Pseudomonadati</taxon>
        <taxon>Pseudomonadota</taxon>
        <taxon>Gammaproteobacteria</taxon>
        <taxon>Enterobacterales</taxon>
        <taxon>Enterobacteriaceae</taxon>
        <taxon>Salmonella</taxon>
    </lineage>
</organism>
<proteinExistence type="predicted"/>
<dbReference type="BioCyc" id="SENT588858:STM14_RS11055-MONOMER"/>
<keyword evidence="1" id="KW-1133">Transmembrane helix</keyword>
<dbReference type="Proteomes" id="UP000002695">
    <property type="component" value="Chromosome"/>
</dbReference>
<dbReference type="PATRIC" id="fig|588858.6.peg.2297"/>
<feature type="transmembrane region" description="Helical" evidence="1">
    <location>
        <begin position="51"/>
        <end position="72"/>
    </location>
</feature>
<dbReference type="InterPro" id="IPR006481">
    <property type="entry name" value="Phage_lambda_GpS_holin"/>
</dbReference>
<dbReference type="EMBL" id="CP001363">
    <property type="protein sequence ID" value="ACY88910.1"/>
    <property type="molecule type" value="Genomic_DNA"/>
</dbReference>
<evidence type="ECO:0000256" key="1">
    <source>
        <dbReference type="SAM" id="Phobius"/>
    </source>
</evidence>
<gene>
    <name evidence="2" type="ordered locus">STM14_2460</name>
</gene>
<keyword evidence="1" id="KW-0472">Membrane</keyword>
<dbReference type="Pfam" id="PF05106">
    <property type="entry name" value="Phage_holin_3_1"/>
    <property type="match status" value="1"/>
</dbReference>
<protein>
    <submittedName>
        <fullName evidence="2">Lysis protein (Holin)</fullName>
    </submittedName>
</protein>
<dbReference type="RefSeq" id="WP_001527046.1">
    <property type="nucleotide sequence ID" value="NC_016856.1"/>
</dbReference>
<dbReference type="KEGG" id="seo:STM14_2460"/>
<keyword evidence="1" id="KW-0812">Transmembrane</keyword>
<name>A0A0F6B321_SALT1</name>
<feature type="transmembrane region" description="Helical" evidence="1">
    <location>
        <begin position="20"/>
        <end position="39"/>
    </location>
</feature>
<keyword evidence="3" id="KW-1185">Reference proteome</keyword>
<reference evidence="2 3" key="1">
    <citation type="journal article" date="2010" name="J. Bacteriol.">
        <title>Short-term signatures of evolutionary change in the Salmonella enterica serovar typhimurium 14028 genome.</title>
        <authorList>
            <person name="Jarvik T."/>
            <person name="Smillie C."/>
            <person name="Groisman E.A."/>
            <person name="Ochman H."/>
        </authorList>
    </citation>
    <scope>NUCLEOTIDE SEQUENCE [LARGE SCALE GENOMIC DNA]</scope>
    <source>
        <strain evidence="3">14028s / SGSC 2262</strain>
    </source>
</reference>